<gene>
    <name evidence="8" type="ORF">IAB44_01140</name>
</gene>
<reference evidence="8" key="1">
    <citation type="submission" date="2020-10" db="EMBL/GenBank/DDBJ databases">
        <authorList>
            <person name="Gilroy R."/>
        </authorList>
    </citation>
    <scope>NUCLEOTIDE SEQUENCE</scope>
    <source>
        <strain evidence="8">CHK190-19873</strain>
    </source>
</reference>
<protein>
    <submittedName>
        <fullName evidence="8">Alpha-glucosidase</fullName>
    </submittedName>
</protein>
<proteinExistence type="inferred from homology"/>
<accession>A0A9D1EQT1</accession>
<evidence type="ECO:0000259" key="5">
    <source>
        <dbReference type="Pfam" id="PF01055"/>
    </source>
</evidence>
<organism evidence="8 9">
    <name type="scientific">Candidatus Limivivens intestinipullorum</name>
    <dbReference type="NCBI Taxonomy" id="2840858"/>
    <lineage>
        <taxon>Bacteria</taxon>
        <taxon>Bacillati</taxon>
        <taxon>Bacillota</taxon>
        <taxon>Clostridia</taxon>
        <taxon>Lachnospirales</taxon>
        <taxon>Lachnospiraceae</taxon>
        <taxon>Lachnospiraceae incertae sedis</taxon>
        <taxon>Candidatus Limivivens</taxon>
    </lineage>
</organism>
<dbReference type="Pfam" id="PF01055">
    <property type="entry name" value="Glyco_hydro_31_2nd"/>
    <property type="match status" value="1"/>
</dbReference>
<dbReference type="InterPro" id="IPR025887">
    <property type="entry name" value="Glyco_hydro_31_N_dom"/>
</dbReference>
<evidence type="ECO:0000256" key="2">
    <source>
        <dbReference type="ARBA" id="ARBA00022801"/>
    </source>
</evidence>
<evidence type="ECO:0000256" key="1">
    <source>
        <dbReference type="ARBA" id="ARBA00007806"/>
    </source>
</evidence>
<dbReference type="InterPro" id="IPR011013">
    <property type="entry name" value="Gal_mutarotase_sf_dom"/>
</dbReference>
<feature type="domain" description="Glycoside hydrolase family 31 N-terminal" evidence="6">
    <location>
        <begin position="38"/>
        <end position="110"/>
    </location>
</feature>
<keyword evidence="3 4" id="KW-0326">Glycosidase</keyword>
<evidence type="ECO:0000256" key="3">
    <source>
        <dbReference type="ARBA" id="ARBA00023295"/>
    </source>
</evidence>
<name>A0A9D1EQT1_9FIRM</name>
<feature type="domain" description="Glycosyl hydrolase family 31 C-terminal" evidence="7">
    <location>
        <begin position="523"/>
        <end position="610"/>
    </location>
</feature>
<dbReference type="Gene3D" id="2.60.40.4040">
    <property type="match status" value="1"/>
</dbReference>
<dbReference type="SUPFAM" id="SSF51445">
    <property type="entry name" value="(Trans)glycosidases"/>
    <property type="match status" value="1"/>
</dbReference>
<sequence>MIFKYRFGNPIPTDTVVKESEVREDAVPFVTVLEGESISYEMADADIVYGLGENVRGINKRGWTYCSKCSDQPHHQEDTHSLYGAHNFLVVSGKETFGLFLDYSGVVSFDVGYTTKNGLVITPADWNFDLYILTGESVPAIVKEFRGMVGRSYIAPKWAFGYGQSRWSYMTADEVRQVVKKHRENDLPLDSVYLDIDYMERYKDFTLNEEAFPNFEDFVRELAEENIHLVPIIDAGVKKEDGYSVYEEGMEKGYFCTKEDGSPFVAAVWPGHAMFTDFLNSEAREWFGNQYAFLLDKGIDGFWNDMNEPAIFYTEDRLKEAFEKLDGFKGKNLAMEDFWALLDVTGSLSGNEEDYKTFYHEMNGQRIRHDKVHNLYGYNMTRAAGEAFERLSPDKRILMFSRASCIGMHRYGGIWQGDNKSWWSHLLMNLQMSPALNMCGFLYTGADLGGFGSNTTEELLLRWLAFGIFSPLMRNHAARDTRRQEIYEFEDIPAFRSILKLRYRLLPYLYSEYMKAALDNEMYFMPLAFAYPDDPRAARVEDQLLVGESLMIAPVYQPNAGGRYVYLPESMRMFRLKRDGSLESSILEAGDHYVEIPADEMIFFLRKGHLLPMAEGGNSVPEVDFENLTVFAYPDDGEVSYEYYHDDGVGKDYDNPENRAVITVSGDVRGYEVTV</sequence>
<evidence type="ECO:0000259" key="6">
    <source>
        <dbReference type="Pfam" id="PF13802"/>
    </source>
</evidence>
<dbReference type="AlphaFoldDB" id="A0A9D1EQT1"/>
<dbReference type="GO" id="GO:0005975">
    <property type="term" value="P:carbohydrate metabolic process"/>
    <property type="evidence" value="ECO:0007669"/>
    <property type="project" value="InterPro"/>
</dbReference>
<evidence type="ECO:0000313" key="9">
    <source>
        <dbReference type="Proteomes" id="UP000823935"/>
    </source>
</evidence>
<dbReference type="PANTHER" id="PTHR22762:SF120">
    <property type="entry name" value="HETEROGLYCAN GLUCOSIDASE 1"/>
    <property type="match status" value="1"/>
</dbReference>
<dbReference type="Gene3D" id="2.60.40.1760">
    <property type="entry name" value="glycosyl hydrolase (family 31)"/>
    <property type="match status" value="1"/>
</dbReference>
<dbReference type="CDD" id="cd14752">
    <property type="entry name" value="GH31_N"/>
    <property type="match status" value="1"/>
</dbReference>
<dbReference type="Pfam" id="PF13802">
    <property type="entry name" value="Gal_mutarotas_2"/>
    <property type="match status" value="1"/>
</dbReference>
<dbReference type="Gene3D" id="3.20.20.80">
    <property type="entry name" value="Glycosidases"/>
    <property type="match status" value="1"/>
</dbReference>
<dbReference type="SUPFAM" id="SSF51011">
    <property type="entry name" value="Glycosyl hydrolase domain"/>
    <property type="match status" value="1"/>
</dbReference>
<reference evidence="8" key="2">
    <citation type="journal article" date="2021" name="PeerJ">
        <title>Extensive microbial diversity within the chicken gut microbiome revealed by metagenomics and culture.</title>
        <authorList>
            <person name="Gilroy R."/>
            <person name="Ravi A."/>
            <person name="Getino M."/>
            <person name="Pursley I."/>
            <person name="Horton D.L."/>
            <person name="Alikhan N.F."/>
            <person name="Baker D."/>
            <person name="Gharbi K."/>
            <person name="Hall N."/>
            <person name="Watson M."/>
            <person name="Adriaenssens E.M."/>
            <person name="Foster-Nyarko E."/>
            <person name="Jarju S."/>
            <person name="Secka A."/>
            <person name="Antonio M."/>
            <person name="Oren A."/>
            <person name="Chaudhuri R.R."/>
            <person name="La Ragione R."/>
            <person name="Hildebrand F."/>
            <person name="Pallen M.J."/>
        </authorList>
    </citation>
    <scope>NUCLEOTIDE SEQUENCE</scope>
    <source>
        <strain evidence="8">CHK190-19873</strain>
    </source>
</reference>
<dbReference type="Pfam" id="PF21365">
    <property type="entry name" value="Glyco_hydro_31_3rd"/>
    <property type="match status" value="1"/>
</dbReference>
<dbReference type="InterPro" id="IPR048395">
    <property type="entry name" value="Glyco_hydro_31_C"/>
</dbReference>
<dbReference type="Proteomes" id="UP000823935">
    <property type="component" value="Unassembled WGS sequence"/>
</dbReference>
<dbReference type="PROSITE" id="PS00129">
    <property type="entry name" value="GLYCOSYL_HYDROL_F31_1"/>
    <property type="match status" value="1"/>
</dbReference>
<comment type="similarity">
    <text evidence="1 4">Belongs to the glycosyl hydrolase 31 family.</text>
</comment>
<evidence type="ECO:0000256" key="4">
    <source>
        <dbReference type="RuleBase" id="RU361185"/>
    </source>
</evidence>
<dbReference type="GO" id="GO:0004553">
    <property type="term" value="F:hydrolase activity, hydrolyzing O-glycosyl compounds"/>
    <property type="evidence" value="ECO:0007669"/>
    <property type="project" value="InterPro"/>
</dbReference>
<feature type="domain" description="Glycoside hydrolase family 31 TIM barrel" evidence="5">
    <location>
        <begin position="154"/>
        <end position="511"/>
    </location>
</feature>
<evidence type="ECO:0000259" key="7">
    <source>
        <dbReference type="Pfam" id="PF21365"/>
    </source>
</evidence>
<dbReference type="InterPro" id="IPR017853">
    <property type="entry name" value="GH"/>
</dbReference>
<evidence type="ECO:0000313" key="8">
    <source>
        <dbReference type="EMBL" id="HIS30149.1"/>
    </source>
</evidence>
<dbReference type="GO" id="GO:0030246">
    <property type="term" value="F:carbohydrate binding"/>
    <property type="evidence" value="ECO:0007669"/>
    <property type="project" value="InterPro"/>
</dbReference>
<dbReference type="SUPFAM" id="SSF74650">
    <property type="entry name" value="Galactose mutarotase-like"/>
    <property type="match status" value="1"/>
</dbReference>
<dbReference type="CDD" id="cd06604">
    <property type="entry name" value="GH31_glucosidase_II_MalA"/>
    <property type="match status" value="1"/>
</dbReference>
<dbReference type="InterPro" id="IPR030458">
    <property type="entry name" value="Glyco_hydro_31_AS"/>
</dbReference>
<comment type="caution">
    <text evidence="8">The sequence shown here is derived from an EMBL/GenBank/DDBJ whole genome shotgun (WGS) entry which is preliminary data.</text>
</comment>
<dbReference type="EMBL" id="DVIQ01000007">
    <property type="protein sequence ID" value="HIS30149.1"/>
    <property type="molecule type" value="Genomic_DNA"/>
</dbReference>
<keyword evidence="2 4" id="KW-0378">Hydrolase</keyword>
<dbReference type="PANTHER" id="PTHR22762">
    <property type="entry name" value="ALPHA-GLUCOSIDASE"/>
    <property type="match status" value="1"/>
</dbReference>
<dbReference type="InterPro" id="IPR000322">
    <property type="entry name" value="Glyco_hydro_31_TIM"/>
</dbReference>